<evidence type="ECO:0000313" key="5">
    <source>
        <dbReference type="EMBL" id="OMJ28337.1"/>
    </source>
</evidence>
<dbReference type="Proteomes" id="UP000187429">
    <property type="component" value="Unassembled WGS sequence"/>
</dbReference>
<dbReference type="Gene3D" id="2.30.38.10">
    <property type="entry name" value="Luciferase, Domain 3"/>
    <property type="match status" value="1"/>
</dbReference>
<dbReference type="OrthoDB" id="10253115at2759"/>
<dbReference type="Pfam" id="PF13193">
    <property type="entry name" value="AMP-binding_C"/>
    <property type="match status" value="1"/>
</dbReference>
<protein>
    <submittedName>
        <fullName evidence="5">Putative 4-coumarate-CoA ligase 1</fullName>
    </submittedName>
</protein>
<dbReference type="Gene3D" id="3.40.50.980">
    <property type="match status" value="1"/>
</dbReference>
<keyword evidence="6" id="KW-1185">Reference proteome</keyword>
<gene>
    <name evidence="5" type="ORF">AYI69_g2192</name>
</gene>
<dbReference type="PANTHER" id="PTHR24096">
    <property type="entry name" value="LONG-CHAIN-FATTY-ACID--COA LIGASE"/>
    <property type="match status" value="1"/>
</dbReference>
<evidence type="ECO:0000259" key="4">
    <source>
        <dbReference type="Pfam" id="PF13193"/>
    </source>
</evidence>
<reference evidence="6" key="1">
    <citation type="submission" date="2017-01" db="EMBL/GenBank/DDBJ databases">
        <authorList>
            <person name="Wang Y."/>
            <person name="White M."/>
            <person name="Kvist S."/>
            <person name="Moncalvo J.-M."/>
        </authorList>
    </citation>
    <scope>NUCLEOTIDE SEQUENCE [LARGE SCALE GENOMIC DNA]</scope>
    <source>
        <strain evidence="6">ID-206-W2</strain>
    </source>
</reference>
<dbReference type="InterPro" id="IPR025110">
    <property type="entry name" value="AMP-bd_C"/>
</dbReference>
<dbReference type="InterPro" id="IPR000873">
    <property type="entry name" value="AMP-dep_synth/lig_dom"/>
</dbReference>
<sequence length="249" mass="27422">MTGAAPLGKDVLMRFVEKFNGVKIVRSYGLTEASPTICLSYQDHPFDGSSGVLLGNIEAKVVDESGKKLGVDEIGELCFRGSNMTKQYLNNIEATKASIDDEGFFHTGDVGYIDENTNIFIVDRIKELIKYKGFQVAPAELESLLLLHENVADSAVVGIYREEMGTELPKAFITLSGSNSTNLSKDQIKSKVDAIMAWVNNQVAPHKKLRGGIEVLDIIPKSASGKILRRELREMEKGKLELLQKTSKL</sequence>
<dbReference type="GO" id="GO:0016405">
    <property type="term" value="F:CoA-ligase activity"/>
    <property type="evidence" value="ECO:0007669"/>
    <property type="project" value="TreeGrafter"/>
</dbReference>
<organism evidence="5 6">
    <name type="scientific">Smittium culicis</name>
    <dbReference type="NCBI Taxonomy" id="133412"/>
    <lineage>
        <taxon>Eukaryota</taxon>
        <taxon>Fungi</taxon>
        <taxon>Fungi incertae sedis</taxon>
        <taxon>Zoopagomycota</taxon>
        <taxon>Kickxellomycotina</taxon>
        <taxon>Harpellomycetes</taxon>
        <taxon>Harpellales</taxon>
        <taxon>Legeriomycetaceae</taxon>
        <taxon>Smittium</taxon>
    </lineage>
</organism>
<feature type="domain" description="AMP-binding enzyme C-terminal" evidence="4">
    <location>
        <begin position="140"/>
        <end position="226"/>
    </location>
</feature>
<dbReference type="PANTHER" id="PTHR24096:SF149">
    <property type="entry name" value="AMP-BINDING DOMAIN-CONTAINING PROTEIN-RELATED"/>
    <property type="match status" value="1"/>
</dbReference>
<name>A0A1R1YN39_9FUNG</name>
<keyword evidence="2 5" id="KW-0436">Ligase</keyword>
<dbReference type="Gene3D" id="3.30.300.30">
    <property type="match status" value="1"/>
</dbReference>
<dbReference type="SUPFAM" id="SSF56801">
    <property type="entry name" value="Acetyl-CoA synthetase-like"/>
    <property type="match status" value="1"/>
</dbReference>
<feature type="domain" description="AMP-dependent synthetase/ligase" evidence="3">
    <location>
        <begin position="1"/>
        <end position="89"/>
    </location>
</feature>
<proteinExistence type="inferred from homology"/>
<evidence type="ECO:0000313" key="6">
    <source>
        <dbReference type="Proteomes" id="UP000187429"/>
    </source>
</evidence>
<accession>A0A1R1YN39</accession>
<comment type="similarity">
    <text evidence="1">Belongs to the ATP-dependent AMP-binding enzyme family.</text>
</comment>
<evidence type="ECO:0000256" key="2">
    <source>
        <dbReference type="ARBA" id="ARBA00022598"/>
    </source>
</evidence>
<dbReference type="Pfam" id="PF00501">
    <property type="entry name" value="AMP-binding"/>
    <property type="match status" value="1"/>
</dbReference>
<evidence type="ECO:0000256" key="1">
    <source>
        <dbReference type="ARBA" id="ARBA00006432"/>
    </source>
</evidence>
<evidence type="ECO:0000259" key="3">
    <source>
        <dbReference type="Pfam" id="PF00501"/>
    </source>
</evidence>
<dbReference type="EMBL" id="LSSM01000625">
    <property type="protein sequence ID" value="OMJ28337.1"/>
    <property type="molecule type" value="Genomic_DNA"/>
</dbReference>
<dbReference type="InterPro" id="IPR045851">
    <property type="entry name" value="AMP-bd_C_sf"/>
</dbReference>
<comment type="caution">
    <text evidence="5">The sequence shown here is derived from an EMBL/GenBank/DDBJ whole genome shotgun (WGS) entry which is preliminary data.</text>
</comment>
<dbReference type="AlphaFoldDB" id="A0A1R1YN39"/>